<reference evidence="2" key="1">
    <citation type="submission" date="2013-12" db="EMBL/GenBank/DDBJ databases">
        <authorList>
            <person name="DeBruyn J.M."/>
            <person name="Radosevich M."/>
            <person name="Wommack K.Eric."/>
            <person name="Polson S."/>
            <person name="Hauser L.J."/>
            <person name="Fawaz M.N."/>
            <person name="Korlach J."/>
            <person name="Tsai Y.-C."/>
        </authorList>
    </citation>
    <scope>NUCLEOTIDE SEQUENCE</scope>
    <source>
        <strain evidence="2">KBS708</strain>
        <plasmid evidence="2">1</plasmid>
    </source>
</reference>
<dbReference type="InterPro" id="IPR036388">
    <property type="entry name" value="WH-like_DNA-bd_sf"/>
</dbReference>
<sequence length="118" mass="12738">MVGPATIGFRGKVPENRVTFRRCTPRPLAARPAARRPSRSLTPRERAVAELLVAGYSKREAAALLGICRARVEQLAQAVASRCAWEGPRLGRLARMLEADRAADRALHGSAAPLQLAS</sequence>
<dbReference type="AlphaFoldDB" id="W0RPF9"/>
<dbReference type="GO" id="GO:0003677">
    <property type="term" value="F:DNA binding"/>
    <property type="evidence" value="ECO:0007669"/>
    <property type="project" value="InterPro"/>
</dbReference>
<organism evidence="2 3">
    <name type="scientific">Gemmatirosa kalamazoonensis</name>
    <dbReference type="NCBI Taxonomy" id="861299"/>
    <lineage>
        <taxon>Bacteria</taxon>
        <taxon>Pseudomonadati</taxon>
        <taxon>Gemmatimonadota</taxon>
        <taxon>Gemmatimonadia</taxon>
        <taxon>Gemmatimonadales</taxon>
        <taxon>Gemmatimonadaceae</taxon>
        <taxon>Gemmatirosa</taxon>
    </lineage>
</organism>
<dbReference type="HOGENOM" id="CLU_2069742_0_0_0"/>
<keyword evidence="2" id="KW-0614">Plasmid</keyword>
<dbReference type="Gene3D" id="1.10.10.10">
    <property type="entry name" value="Winged helix-like DNA-binding domain superfamily/Winged helix DNA-binding domain"/>
    <property type="match status" value="1"/>
</dbReference>
<dbReference type="InterPro" id="IPR016032">
    <property type="entry name" value="Sig_transdc_resp-reg_C-effctor"/>
</dbReference>
<dbReference type="EMBL" id="CP007129">
    <property type="protein sequence ID" value="AHG92210.1"/>
    <property type="molecule type" value="Genomic_DNA"/>
</dbReference>
<accession>W0RPF9</accession>
<dbReference type="SUPFAM" id="SSF46894">
    <property type="entry name" value="C-terminal effector domain of the bipartite response regulators"/>
    <property type="match status" value="1"/>
</dbReference>
<name>W0RPF9_9BACT</name>
<dbReference type="GO" id="GO:0006355">
    <property type="term" value="P:regulation of DNA-templated transcription"/>
    <property type="evidence" value="ECO:0007669"/>
    <property type="project" value="InterPro"/>
</dbReference>
<keyword evidence="3" id="KW-1185">Reference proteome</keyword>
<dbReference type="InParanoid" id="W0RPF9"/>
<evidence type="ECO:0000313" key="1">
    <source>
        <dbReference type="EMBL" id="AHG92143.1"/>
    </source>
</evidence>
<dbReference type="KEGG" id="gba:J421_4675"/>
<gene>
    <name evidence="1" type="ORF">J421_4608</name>
    <name evidence="2" type="ORF">J421_4675</name>
</gene>
<evidence type="ECO:0000313" key="2">
    <source>
        <dbReference type="EMBL" id="AHG92210.1"/>
    </source>
</evidence>
<dbReference type="Proteomes" id="UP000019151">
    <property type="component" value="Plasmid 1"/>
</dbReference>
<proteinExistence type="predicted"/>
<evidence type="ECO:0000313" key="3">
    <source>
        <dbReference type="Proteomes" id="UP000019151"/>
    </source>
</evidence>
<dbReference type="KEGG" id="gba:J421_4608"/>
<protein>
    <submittedName>
        <fullName evidence="2">Uncharacterized protein</fullName>
    </submittedName>
</protein>
<reference evidence="2 3" key="2">
    <citation type="journal article" date="2014" name="Genome Announc.">
        <title>Genome Sequence and Methylome of Soil Bacterium Gemmatirosa kalamazoonensis KBS708T, a Member of the Rarely Cultivated Gemmatimonadetes Phylum.</title>
        <authorList>
            <person name="Debruyn J.M."/>
            <person name="Radosevich M."/>
            <person name="Wommack K.E."/>
            <person name="Polson S.W."/>
            <person name="Hauser L.J."/>
            <person name="Fawaz M.N."/>
            <person name="Korlach J."/>
            <person name="Tsai Y.C."/>
        </authorList>
    </citation>
    <scope>NUCLEOTIDE SEQUENCE [LARGE SCALE GENOMIC DNA]</scope>
    <source>
        <strain evidence="2 3">KBS708</strain>
        <plasmid evidence="2">1</plasmid>
        <plasmid evidence="3">Plasmid 1</plasmid>
    </source>
</reference>
<dbReference type="EMBL" id="CP007129">
    <property type="protein sequence ID" value="AHG92143.1"/>
    <property type="molecule type" value="Genomic_DNA"/>
</dbReference>
<geneLocation type="plasmid" evidence="2 3">
    <name>1</name>
</geneLocation>